<comment type="caution">
    <text evidence="1">The sequence shown here is derived from an EMBL/GenBank/DDBJ whole genome shotgun (WGS) entry which is preliminary data.</text>
</comment>
<name>A0A9P9FKH1_9HYPO</name>
<accession>A0A9P9FKH1</accession>
<proteinExistence type="predicted"/>
<protein>
    <submittedName>
        <fullName evidence="1">Uncharacterized protein</fullName>
    </submittedName>
</protein>
<organism evidence="1 2">
    <name type="scientific">Dactylonectria estremocensis</name>
    <dbReference type="NCBI Taxonomy" id="1079267"/>
    <lineage>
        <taxon>Eukaryota</taxon>
        <taxon>Fungi</taxon>
        <taxon>Dikarya</taxon>
        <taxon>Ascomycota</taxon>
        <taxon>Pezizomycotina</taxon>
        <taxon>Sordariomycetes</taxon>
        <taxon>Hypocreomycetidae</taxon>
        <taxon>Hypocreales</taxon>
        <taxon>Nectriaceae</taxon>
        <taxon>Dactylonectria</taxon>
    </lineage>
</organism>
<evidence type="ECO:0000313" key="2">
    <source>
        <dbReference type="Proteomes" id="UP000717696"/>
    </source>
</evidence>
<dbReference type="AlphaFoldDB" id="A0A9P9FKH1"/>
<sequence>MRTSTRLILDVLWASVDAWFHSQAYLDVLRSSWQSWQFQWHLSRPIDTVYIMCWVVMCGRVTVNCLVQNPLSFLHGVSQQGLNAVG</sequence>
<reference evidence="1" key="1">
    <citation type="journal article" date="2021" name="Nat. Commun.">
        <title>Genetic determinants of endophytism in the Arabidopsis root mycobiome.</title>
        <authorList>
            <person name="Mesny F."/>
            <person name="Miyauchi S."/>
            <person name="Thiergart T."/>
            <person name="Pickel B."/>
            <person name="Atanasova L."/>
            <person name="Karlsson M."/>
            <person name="Huettel B."/>
            <person name="Barry K.W."/>
            <person name="Haridas S."/>
            <person name="Chen C."/>
            <person name="Bauer D."/>
            <person name="Andreopoulos W."/>
            <person name="Pangilinan J."/>
            <person name="LaButti K."/>
            <person name="Riley R."/>
            <person name="Lipzen A."/>
            <person name="Clum A."/>
            <person name="Drula E."/>
            <person name="Henrissat B."/>
            <person name="Kohler A."/>
            <person name="Grigoriev I.V."/>
            <person name="Martin F.M."/>
            <person name="Hacquard S."/>
        </authorList>
    </citation>
    <scope>NUCLEOTIDE SEQUENCE</scope>
    <source>
        <strain evidence="1">MPI-CAGE-AT-0021</strain>
    </source>
</reference>
<evidence type="ECO:0000313" key="1">
    <source>
        <dbReference type="EMBL" id="KAH7162710.1"/>
    </source>
</evidence>
<keyword evidence="2" id="KW-1185">Reference proteome</keyword>
<gene>
    <name evidence="1" type="ORF">B0J13DRAFT_536794</name>
</gene>
<dbReference type="Proteomes" id="UP000717696">
    <property type="component" value="Unassembled WGS sequence"/>
</dbReference>
<dbReference type="EMBL" id="JAGMUU010000001">
    <property type="protein sequence ID" value="KAH7162710.1"/>
    <property type="molecule type" value="Genomic_DNA"/>
</dbReference>